<dbReference type="AlphaFoldDB" id="A0A2L2T3X2"/>
<keyword evidence="3" id="KW-1185">Reference proteome</keyword>
<evidence type="ECO:0008006" key="4">
    <source>
        <dbReference type="Google" id="ProtNLM"/>
    </source>
</evidence>
<dbReference type="EMBL" id="LN649232">
    <property type="protein sequence ID" value="CEI38528.1"/>
    <property type="molecule type" value="Genomic_DNA"/>
</dbReference>
<feature type="compositionally biased region" description="Polar residues" evidence="1">
    <location>
        <begin position="197"/>
        <end position="212"/>
    </location>
</feature>
<name>A0A2L2T3X2_9HYPO</name>
<feature type="compositionally biased region" description="Low complexity" evidence="1">
    <location>
        <begin position="226"/>
        <end position="236"/>
    </location>
</feature>
<sequence>MPSLLQADMDPLAVVGLPTTTAITGLLEVGAAAIDILSDLNISPQHDTLVLNALLREVKECRSSVHAFYKTLNLIENGQIPIPTRAAWISLETLVATLTDTVLAFSRLSSLCCAVDEESTRSSPEDAAKHFEKRIKALCARIRWHNLSIAMMMTIVNCPGEKDAKNSRDELAHRVARLLTFNVGLAARLRHTARPGSGSSAAKTTVSITESPEITPVNVGHRAPASSWSTSSTSSSPYSGTLANLTTPKALSRIALPIELRELRDDFEYYTGAAPSQVGSCEFPTGGVLVGTPYNVTSAR</sequence>
<evidence type="ECO:0000313" key="2">
    <source>
        <dbReference type="EMBL" id="CEI38528.1"/>
    </source>
</evidence>
<dbReference type="Proteomes" id="UP000245910">
    <property type="component" value="Chromosome IIII"/>
</dbReference>
<evidence type="ECO:0000313" key="3">
    <source>
        <dbReference type="Proteomes" id="UP000245910"/>
    </source>
</evidence>
<dbReference type="STRING" id="56646.A0A2L2T3X2"/>
<feature type="region of interest" description="Disordered" evidence="1">
    <location>
        <begin position="192"/>
        <end position="242"/>
    </location>
</feature>
<evidence type="ECO:0000256" key="1">
    <source>
        <dbReference type="SAM" id="MobiDB-lite"/>
    </source>
</evidence>
<proteinExistence type="predicted"/>
<organism evidence="2 3">
    <name type="scientific">Fusarium venenatum</name>
    <dbReference type="NCBI Taxonomy" id="56646"/>
    <lineage>
        <taxon>Eukaryota</taxon>
        <taxon>Fungi</taxon>
        <taxon>Dikarya</taxon>
        <taxon>Ascomycota</taxon>
        <taxon>Pezizomycotina</taxon>
        <taxon>Sordariomycetes</taxon>
        <taxon>Hypocreomycetidae</taxon>
        <taxon>Hypocreales</taxon>
        <taxon>Nectriaceae</taxon>
        <taxon>Fusarium</taxon>
    </lineage>
</organism>
<accession>A0A2L2T3X2</accession>
<reference evidence="3" key="1">
    <citation type="submission" date="2014-10" db="EMBL/GenBank/DDBJ databases">
        <authorList>
            <person name="King R."/>
        </authorList>
    </citation>
    <scope>NUCLEOTIDE SEQUENCE [LARGE SCALE GENOMIC DNA]</scope>
    <source>
        <strain evidence="3">A3/5</strain>
    </source>
</reference>
<protein>
    <recommendedName>
        <fullName evidence="4">Fungal N-terminal domain-containing protein</fullName>
    </recommendedName>
</protein>